<evidence type="ECO:0000313" key="2">
    <source>
        <dbReference type="EMBL" id="CAA9577580.1"/>
    </source>
</evidence>
<feature type="region of interest" description="Disordered" evidence="1">
    <location>
        <begin position="1"/>
        <end position="26"/>
    </location>
</feature>
<feature type="non-terminal residue" evidence="2">
    <location>
        <position position="1"/>
    </location>
</feature>
<accession>A0A6J4VFF0</accession>
<name>A0A6J4VFF0_9DEIN</name>
<protein>
    <submittedName>
        <fullName evidence="2">Uncharacterized protein</fullName>
    </submittedName>
</protein>
<dbReference type="EMBL" id="CADCWP010000208">
    <property type="protein sequence ID" value="CAA9577580.1"/>
    <property type="molecule type" value="Genomic_DNA"/>
</dbReference>
<organism evidence="2">
    <name type="scientific">uncultured Truepera sp</name>
    <dbReference type="NCBI Taxonomy" id="543023"/>
    <lineage>
        <taxon>Bacteria</taxon>
        <taxon>Thermotogati</taxon>
        <taxon>Deinococcota</taxon>
        <taxon>Deinococci</taxon>
        <taxon>Trueperales</taxon>
        <taxon>Trueperaceae</taxon>
        <taxon>Truepera</taxon>
        <taxon>environmental samples</taxon>
    </lineage>
</organism>
<gene>
    <name evidence="2" type="ORF">AVDCRST_MAG86-2362</name>
</gene>
<proteinExistence type="predicted"/>
<reference evidence="2" key="1">
    <citation type="submission" date="2020-02" db="EMBL/GenBank/DDBJ databases">
        <authorList>
            <person name="Meier V. D."/>
        </authorList>
    </citation>
    <scope>NUCLEOTIDE SEQUENCE</scope>
    <source>
        <strain evidence="2">AVDCRST_MAG86</strain>
    </source>
</reference>
<evidence type="ECO:0000256" key="1">
    <source>
        <dbReference type="SAM" id="MobiDB-lite"/>
    </source>
</evidence>
<feature type="non-terminal residue" evidence="2">
    <location>
        <position position="26"/>
    </location>
</feature>
<feature type="compositionally biased region" description="Basic and acidic residues" evidence="1">
    <location>
        <begin position="1"/>
        <end position="15"/>
    </location>
</feature>
<sequence>ALRERSNYEKWRDEGAQSSTRQRHHL</sequence>
<dbReference type="AlphaFoldDB" id="A0A6J4VFF0"/>